<dbReference type="SFLD" id="SFLDG01135">
    <property type="entry name" value="C1.5.6:_HAD__Beta-PGM__Phospha"/>
    <property type="match status" value="1"/>
</dbReference>
<dbReference type="Gene3D" id="1.10.150.240">
    <property type="entry name" value="Putative phosphatase, domain 2"/>
    <property type="match status" value="1"/>
</dbReference>
<dbReference type="SFLD" id="SFLDG01129">
    <property type="entry name" value="C1.5:_HAD__Beta-PGM__Phosphata"/>
    <property type="match status" value="1"/>
</dbReference>
<feature type="binding site" evidence="11">
    <location>
        <position position="26"/>
    </location>
    <ligand>
        <name>substrate</name>
    </ligand>
</feature>
<sequence length="216" mass="24001">MPKAKAILFDLDGVLTDTSEYHYRAWKQLADEEGIPLTREENDAHLRGVGRRDSLMYIIRGRQYSEDQIQEMMKRKNDYYNKLIEQMSPKEVVAGGRELLQEIRQAGLKSAVASASKNCRIVLERLQIIDLFDGIADGNSVVNGKPAPDIFVFAAGLVQTSVIDCIGVEDADAGIEAIKTAGMYALGVGPKERFKRADKVVPTMENIRLKDILADA</sequence>
<dbReference type="GO" id="GO:0000287">
    <property type="term" value="F:magnesium ion binding"/>
    <property type="evidence" value="ECO:0007669"/>
    <property type="project" value="InterPro"/>
</dbReference>
<comment type="catalytic activity">
    <reaction evidence="7">
        <text>beta-D-glucose 1-phosphate = beta-D-glucose 6-phosphate</text>
        <dbReference type="Rhea" id="RHEA:20113"/>
        <dbReference type="ChEBI" id="CHEBI:57684"/>
        <dbReference type="ChEBI" id="CHEBI:58247"/>
        <dbReference type="EC" id="5.4.2.6"/>
    </reaction>
</comment>
<evidence type="ECO:0000256" key="4">
    <source>
        <dbReference type="ARBA" id="ARBA00022842"/>
    </source>
</evidence>
<keyword evidence="6" id="KW-0119">Carbohydrate metabolism</keyword>
<dbReference type="SUPFAM" id="SSF56784">
    <property type="entry name" value="HAD-like"/>
    <property type="match status" value="1"/>
</dbReference>
<proteinExistence type="inferred from homology"/>
<comment type="caution">
    <text evidence="14">The sequence shown here is derived from an EMBL/GenBank/DDBJ whole genome shotgun (WGS) entry which is preliminary data.</text>
</comment>
<feature type="binding site" evidence="12">
    <location>
        <position position="170"/>
    </location>
    <ligand>
        <name>Mg(2+)</name>
        <dbReference type="ChEBI" id="CHEBI:18420"/>
    </ligand>
</feature>
<feature type="binding site" evidence="12">
    <location>
        <position position="12"/>
    </location>
    <ligand>
        <name>Mg(2+)</name>
        <dbReference type="ChEBI" id="CHEBI:18420"/>
    </ligand>
</feature>
<dbReference type="CDD" id="cd02598">
    <property type="entry name" value="HAD_BPGM"/>
    <property type="match status" value="1"/>
</dbReference>
<dbReference type="InterPro" id="IPR010976">
    <property type="entry name" value="B-phosphoglucomutase_hydrolase"/>
</dbReference>
<accession>A0A401Z827</accession>
<evidence type="ECO:0000256" key="8">
    <source>
        <dbReference type="ARBA" id="ARBA00044968"/>
    </source>
</evidence>
<feature type="binding site" evidence="12">
    <location>
        <position position="169"/>
    </location>
    <ligand>
        <name>Mg(2+)</name>
        <dbReference type="ChEBI" id="CHEBI:18420"/>
    </ligand>
</feature>
<comment type="similarity">
    <text evidence="1">Belongs to the HAD-like hydrolase superfamily. CbbY/CbbZ/Gph/YieH family.</text>
</comment>
<dbReference type="InterPro" id="IPR023198">
    <property type="entry name" value="PGP-like_dom2"/>
</dbReference>
<protein>
    <recommendedName>
        <fullName evidence="9">Beta-phosphoglucomutase</fullName>
        <ecNumber evidence="8">5.4.2.6</ecNumber>
    </recommendedName>
</protein>
<feature type="binding site" evidence="11">
    <location>
        <begin position="46"/>
        <end position="51"/>
    </location>
    <ligand>
        <name>substrate</name>
    </ligand>
</feature>
<dbReference type="EC" id="5.4.2.6" evidence="8"/>
<dbReference type="AlphaFoldDB" id="A0A401Z827"/>
<keyword evidence="4 12" id="KW-0460">Magnesium</keyword>
<dbReference type="InterPro" id="IPR006439">
    <property type="entry name" value="HAD-SF_hydro_IA"/>
</dbReference>
<organism evidence="14 15">
    <name type="scientific">Dictyobacter aurantiacus</name>
    <dbReference type="NCBI Taxonomy" id="1936993"/>
    <lineage>
        <taxon>Bacteria</taxon>
        <taxon>Bacillati</taxon>
        <taxon>Chloroflexota</taxon>
        <taxon>Ktedonobacteria</taxon>
        <taxon>Ktedonobacterales</taxon>
        <taxon>Dictyobacteraceae</taxon>
        <taxon>Dictyobacter</taxon>
    </lineage>
</organism>
<evidence type="ECO:0000256" key="11">
    <source>
        <dbReference type="PIRSR" id="PIRSR610972-2"/>
    </source>
</evidence>
<evidence type="ECO:0000256" key="12">
    <source>
        <dbReference type="PIRSR" id="PIRSR610972-3"/>
    </source>
</evidence>
<dbReference type="OrthoDB" id="9797743at2"/>
<dbReference type="SFLD" id="SFLDS00003">
    <property type="entry name" value="Haloacid_Dehalogenase"/>
    <property type="match status" value="1"/>
</dbReference>
<keyword evidence="2" id="KW-0597">Phosphoprotein</keyword>
<dbReference type="GO" id="GO:0008801">
    <property type="term" value="F:beta-phosphoglucomutase activity"/>
    <property type="evidence" value="ECO:0007669"/>
    <property type="project" value="UniProtKB-EC"/>
</dbReference>
<reference evidence="15" key="1">
    <citation type="submission" date="2018-12" db="EMBL/GenBank/DDBJ databases">
        <title>Tengunoibacter tsumagoiensis gen. nov., sp. nov., Dictyobacter kobayashii sp. nov., D. alpinus sp. nov., and D. joshuensis sp. nov. and description of Dictyobacteraceae fam. nov. within the order Ktedonobacterales isolated from Tengu-no-mugimeshi.</title>
        <authorList>
            <person name="Wang C.M."/>
            <person name="Zheng Y."/>
            <person name="Sakai Y."/>
            <person name="Toyoda A."/>
            <person name="Minakuchi Y."/>
            <person name="Abe K."/>
            <person name="Yokota A."/>
            <person name="Yabe S."/>
        </authorList>
    </citation>
    <scope>NUCLEOTIDE SEQUENCE [LARGE SCALE GENOMIC DNA]</scope>
    <source>
        <strain evidence="15">S-27</strain>
    </source>
</reference>
<keyword evidence="3 12" id="KW-0479">Metal-binding</keyword>
<dbReference type="NCBIfam" id="TIGR02009">
    <property type="entry name" value="PGMB-YQAB-SF"/>
    <property type="match status" value="1"/>
</dbReference>
<gene>
    <name evidence="14" type="ORF">KDAU_03490</name>
</gene>
<dbReference type="InterPro" id="IPR023214">
    <property type="entry name" value="HAD_sf"/>
</dbReference>
<name>A0A401Z827_9CHLR</name>
<dbReference type="EMBL" id="BIFQ01000001">
    <property type="protein sequence ID" value="GCE03020.1"/>
    <property type="molecule type" value="Genomic_DNA"/>
</dbReference>
<dbReference type="InterPro" id="IPR051600">
    <property type="entry name" value="Beta-PGM-like"/>
</dbReference>
<comment type="cofactor">
    <cofactor evidence="12">
        <name>Mg(2+)</name>
        <dbReference type="ChEBI" id="CHEBI:18420"/>
    </cofactor>
    <text evidence="12">Binds 2 magnesium ions per subunit.</text>
</comment>
<evidence type="ECO:0000256" key="5">
    <source>
        <dbReference type="ARBA" id="ARBA00023235"/>
    </source>
</evidence>
<dbReference type="NCBIfam" id="TIGR01990">
    <property type="entry name" value="bPGM"/>
    <property type="match status" value="1"/>
</dbReference>
<dbReference type="InterPro" id="IPR010972">
    <property type="entry name" value="Beta-PGM"/>
</dbReference>
<dbReference type="Proteomes" id="UP000287224">
    <property type="component" value="Unassembled WGS sequence"/>
</dbReference>
<feature type="active site" description="Proton donor/acceptor" evidence="10">
    <location>
        <position position="10"/>
    </location>
</feature>
<dbReference type="Gene3D" id="3.40.50.1000">
    <property type="entry name" value="HAD superfamily/HAD-like"/>
    <property type="match status" value="1"/>
</dbReference>
<evidence type="ECO:0000256" key="2">
    <source>
        <dbReference type="ARBA" id="ARBA00022553"/>
    </source>
</evidence>
<evidence type="ECO:0000256" key="1">
    <source>
        <dbReference type="ARBA" id="ARBA00006171"/>
    </source>
</evidence>
<dbReference type="NCBIfam" id="TIGR01509">
    <property type="entry name" value="HAD-SF-IA-v3"/>
    <property type="match status" value="1"/>
</dbReference>
<feature type="binding site" evidence="11">
    <location>
        <begin position="10"/>
        <end position="12"/>
    </location>
    <ligand>
        <name>substrate</name>
    </ligand>
</feature>
<evidence type="ECO:0000256" key="9">
    <source>
        <dbReference type="ARBA" id="ARBA00044991"/>
    </source>
</evidence>
<dbReference type="GO" id="GO:0005975">
    <property type="term" value="P:carbohydrate metabolic process"/>
    <property type="evidence" value="ECO:0007669"/>
    <property type="project" value="InterPro"/>
</dbReference>
<evidence type="ECO:0000256" key="13">
    <source>
        <dbReference type="PIRSR" id="PIRSR610972-4"/>
    </source>
</evidence>
<feature type="active site" description="Proton donor/acceptor" evidence="10">
    <location>
        <position position="12"/>
    </location>
</feature>
<feature type="site" description="Important for catalytic activity and assists the phosphoryl transfer reaction to Asp8 by balancing charge and orienting the reacting groups" evidence="13">
    <location>
        <position position="145"/>
    </location>
</feature>
<keyword evidence="5" id="KW-0413">Isomerase</keyword>
<evidence type="ECO:0000313" key="14">
    <source>
        <dbReference type="EMBL" id="GCE03020.1"/>
    </source>
</evidence>
<evidence type="ECO:0000256" key="7">
    <source>
        <dbReference type="ARBA" id="ARBA00044926"/>
    </source>
</evidence>
<dbReference type="InterPro" id="IPR036412">
    <property type="entry name" value="HAD-like_sf"/>
</dbReference>
<evidence type="ECO:0000256" key="10">
    <source>
        <dbReference type="PIRSR" id="PIRSR610972-1"/>
    </source>
</evidence>
<feature type="binding site" evidence="11">
    <location>
        <position position="145"/>
    </location>
    <ligand>
        <name>substrate</name>
    </ligand>
</feature>
<feature type="binding site" evidence="11">
    <location>
        <position position="54"/>
    </location>
    <ligand>
        <name>substrate</name>
    </ligand>
</feature>
<feature type="binding site" evidence="11">
    <location>
        <begin position="114"/>
        <end position="118"/>
    </location>
    <ligand>
        <name>substrate</name>
    </ligand>
</feature>
<evidence type="ECO:0000256" key="3">
    <source>
        <dbReference type="ARBA" id="ARBA00022723"/>
    </source>
</evidence>
<dbReference type="RefSeq" id="WP_126594341.1">
    <property type="nucleotide sequence ID" value="NZ_BIFQ01000001.1"/>
</dbReference>
<dbReference type="Pfam" id="PF00702">
    <property type="entry name" value="Hydrolase"/>
    <property type="match status" value="1"/>
</dbReference>
<feature type="binding site" evidence="11">
    <location>
        <position position="76"/>
    </location>
    <ligand>
        <name>substrate</name>
    </ligand>
</feature>
<evidence type="ECO:0000313" key="15">
    <source>
        <dbReference type="Proteomes" id="UP000287224"/>
    </source>
</evidence>
<feature type="site" description="Important for catalytic activity and assists the phosphoryl transfer reaction to Asp8 by balancing charge and orienting the reacting groups" evidence="13">
    <location>
        <position position="114"/>
    </location>
</feature>
<keyword evidence="15" id="KW-1185">Reference proteome</keyword>
<dbReference type="PANTHER" id="PTHR46193">
    <property type="entry name" value="6-PHOSPHOGLUCONATE PHOSPHATASE"/>
    <property type="match status" value="1"/>
</dbReference>
<feature type="binding site" evidence="12">
    <location>
        <position position="10"/>
    </location>
    <ligand>
        <name>Mg(2+)</name>
        <dbReference type="ChEBI" id="CHEBI:18420"/>
    </ligand>
</feature>
<dbReference type="PANTHER" id="PTHR46193:SF18">
    <property type="entry name" value="HEXITOL PHOSPHATASE B"/>
    <property type="match status" value="1"/>
</dbReference>
<evidence type="ECO:0000256" key="6">
    <source>
        <dbReference type="ARBA" id="ARBA00023277"/>
    </source>
</evidence>